<comment type="caution">
    <text evidence="10">Lacks conserved residue(s) required for the propagation of feature annotation.</text>
</comment>
<keyword evidence="9 10" id="KW-0275">Fatty acid biosynthesis</keyword>
<dbReference type="GO" id="GO:0005789">
    <property type="term" value="C:endoplasmic reticulum membrane"/>
    <property type="evidence" value="ECO:0007669"/>
    <property type="project" value="UniProtKB-SubCell"/>
</dbReference>
<accession>A0A8M1K7V6</accession>
<comment type="catalytic activity">
    <reaction evidence="10 11">
        <text>a very-long-chain acyl-CoA + malonyl-CoA + H(+) = a very-long-chain 3-oxoacyl-CoA + CO2 + CoA</text>
        <dbReference type="Rhea" id="RHEA:32727"/>
        <dbReference type="ChEBI" id="CHEBI:15378"/>
        <dbReference type="ChEBI" id="CHEBI:16526"/>
        <dbReference type="ChEBI" id="CHEBI:57287"/>
        <dbReference type="ChEBI" id="CHEBI:57384"/>
        <dbReference type="ChEBI" id="CHEBI:90725"/>
        <dbReference type="ChEBI" id="CHEBI:90736"/>
        <dbReference type="EC" id="2.3.1.199"/>
    </reaction>
</comment>
<comment type="similarity">
    <text evidence="10">Belongs to the ELO family. ELOVL1 subfamily.</text>
</comment>
<gene>
    <name evidence="14 15 16" type="primary">elovl1a</name>
    <name evidence="10" type="synonym">ELOVL1</name>
</gene>
<evidence type="ECO:0000313" key="13">
    <source>
        <dbReference type="Proteomes" id="UP000515152"/>
    </source>
</evidence>
<dbReference type="GeneTree" id="ENSGT01050000244838"/>
<evidence type="ECO:0000256" key="4">
    <source>
        <dbReference type="ARBA" id="ARBA00022692"/>
    </source>
</evidence>
<dbReference type="PANTHER" id="PTHR11157">
    <property type="entry name" value="FATTY ACID ACYL TRANSFERASE-RELATED"/>
    <property type="match status" value="1"/>
</dbReference>
<dbReference type="GO" id="GO:0035338">
    <property type="term" value="P:long-chain fatty-acyl-CoA biosynthetic process"/>
    <property type="evidence" value="ECO:0007669"/>
    <property type="project" value="UniProtKB-UniRule"/>
</dbReference>
<evidence type="ECO:0000256" key="11">
    <source>
        <dbReference type="RuleBase" id="RU361115"/>
    </source>
</evidence>
<dbReference type="Pfam" id="PF01151">
    <property type="entry name" value="ELO"/>
    <property type="match status" value="1"/>
</dbReference>
<keyword evidence="7 10" id="KW-0443">Lipid metabolism</keyword>
<feature type="transmembrane region" description="Helical" evidence="10 11">
    <location>
        <begin position="115"/>
        <end position="135"/>
    </location>
</feature>
<dbReference type="Proteomes" id="UP000515152">
    <property type="component" value="Unplaced"/>
</dbReference>
<keyword evidence="5 10" id="KW-0276">Fatty acid metabolism</keyword>
<keyword evidence="10" id="KW-0256">Endoplasmic reticulum</keyword>
<reference evidence="14 15" key="1">
    <citation type="submission" date="2025-04" db="UniProtKB">
        <authorList>
            <consortium name="RefSeq"/>
        </authorList>
    </citation>
    <scope>IDENTIFICATION</scope>
</reference>
<dbReference type="GO" id="GO:0006636">
    <property type="term" value="P:unsaturated fatty acid biosynthetic process"/>
    <property type="evidence" value="ECO:0007669"/>
    <property type="project" value="UniProtKB-UniRule"/>
</dbReference>
<dbReference type="RefSeq" id="XP_042560089.1">
    <property type="nucleotide sequence ID" value="XM_042704155.1"/>
</dbReference>
<comment type="function">
    <text evidence="10">Catalyzes the first and rate-limiting reaction of the four reactions that constitute the long-chain fatty acids elongation cycle. This endoplasmic reticulum-bound enzymatic process allows the addition of 2 carbons to the chain of long- and very long-chain fatty acids (VLCFAs) per cycle. Condensing enzyme that exhibits activity toward saturated C18 to C26 acyl-CoA substrates, with the highest activity towards C22:0 acyl-CoA. May participate to the production of both saturated and monounsaturated VLCFAs of different chain lengths that are involved in multiple biological processes as precursors of membrane lipids and lipid mediators.</text>
</comment>
<dbReference type="GO" id="GO:0009922">
    <property type="term" value="F:fatty acid elongase activity"/>
    <property type="evidence" value="ECO:0007669"/>
    <property type="project" value="UniProtKB-UniRule"/>
</dbReference>
<dbReference type="UniPathway" id="UPA00094"/>
<evidence type="ECO:0000256" key="5">
    <source>
        <dbReference type="ARBA" id="ARBA00022832"/>
    </source>
</evidence>
<feature type="transmembrane region" description="Helical" evidence="10 11">
    <location>
        <begin position="147"/>
        <end position="168"/>
    </location>
</feature>
<dbReference type="GO" id="GO:0042761">
    <property type="term" value="P:very long-chain fatty acid biosynthetic process"/>
    <property type="evidence" value="ECO:0007669"/>
    <property type="project" value="UniProtKB-UniRule"/>
</dbReference>
<feature type="transmembrane region" description="Helical" evidence="10 11">
    <location>
        <begin position="207"/>
        <end position="226"/>
    </location>
</feature>
<evidence type="ECO:0000313" key="15">
    <source>
        <dbReference type="RefSeq" id="XP_042560090.1"/>
    </source>
</evidence>
<evidence type="ECO:0000256" key="10">
    <source>
        <dbReference type="HAMAP-Rule" id="MF_03201"/>
    </source>
</evidence>
<feature type="short sequence motif" description="Di-lysine motif" evidence="10">
    <location>
        <begin position="306"/>
        <end position="310"/>
    </location>
</feature>
<protein>
    <recommendedName>
        <fullName evidence="10">Elongation of very long chain fatty acids protein 1</fullName>
        <ecNumber evidence="10">2.3.1.199</ecNumber>
    </recommendedName>
    <alternativeName>
        <fullName evidence="10">3-keto acyl-CoA synthase ELOVL1</fullName>
    </alternativeName>
    <alternativeName>
        <fullName evidence="10">ELOVL fatty acid elongase 1</fullName>
        <shortName evidence="10">ELOVL FA elongase 1</shortName>
    </alternativeName>
    <alternativeName>
        <fullName evidence="10">Very long chain 3-ketoacyl-CoA synthase 1</fullName>
    </alternativeName>
    <alternativeName>
        <fullName evidence="10">Very long chain 3-oxoacyl-CoA synthase 1</fullName>
    </alternativeName>
</protein>
<comment type="domain">
    <text evidence="10">The C-terminal di-lysine motif may confer endoplasmic reticulum localization.</text>
</comment>
<dbReference type="GO" id="GO:0034625">
    <property type="term" value="P:fatty acid elongation, monounsaturated fatty acid"/>
    <property type="evidence" value="ECO:0007669"/>
    <property type="project" value="UniProtKB-UniRule"/>
</dbReference>
<evidence type="ECO:0000313" key="14">
    <source>
        <dbReference type="RefSeq" id="XP_042560089.1"/>
    </source>
</evidence>
<evidence type="ECO:0000256" key="1">
    <source>
        <dbReference type="ARBA" id="ARBA00004141"/>
    </source>
</evidence>
<evidence type="ECO:0000256" key="7">
    <source>
        <dbReference type="ARBA" id="ARBA00023098"/>
    </source>
</evidence>
<comment type="subcellular location">
    <subcellularLocation>
        <location evidence="10">Endoplasmic reticulum membrane</location>
        <topology evidence="10">Multi-pass membrane protein</topology>
    </subcellularLocation>
    <subcellularLocation>
        <location evidence="1">Membrane</location>
        <topology evidence="1">Multi-pass membrane protein</topology>
    </subcellularLocation>
</comment>
<keyword evidence="3 10" id="KW-0808">Transferase</keyword>
<dbReference type="CTD" id="449816"/>
<dbReference type="KEGG" id="char:122129115"/>
<evidence type="ECO:0000256" key="12">
    <source>
        <dbReference type="SAM" id="MobiDB-lite"/>
    </source>
</evidence>
<dbReference type="OrthoDB" id="434092at2759"/>
<dbReference type="GeneID" id="122129115"/>
<evidence type="ECO:0000313" key="16">
    <source>
        <dbReference type="RefSeq" id="XP_042560091.1"/>
    </source>
</evidence>
<dbReference type="EC" id="2.3.1.199" evidence="10"/>
<organism evidence="13 16">
    <name type="scientific">Clupea harengus</name>
    <name type="common">Atlantic herring</name>
    <dbReference type="NCBI Taxonomy" id="7950"/>
    <lineage>
        <taxon>Eukaryota</taxon>
        <taxon>Metazoa</taxon>
        <taxon>Chordata</taxon>
        <taxon>Craniata</taxon>
        <taxon>Vertebrata</taxon>
        <taxon>Euteleostomi</taxon>
        <taxon>Actinopterygii</taxon>
        <taxon>Neopterygii</taxon>
        <taxon>Teleostei</taxon>
        <taxon>Clupei</taxon>
        <taxon>Clupeiformes</taxon>
        <taxon>Clupeoidei</taxon>
        <taxon>Clupeidae</taxon>
        <taxon>Clupea</taxon>
    </lineage>
</organism>
<feature type="transmembrane region" description="Helical" evidence="10 11">
    <location>
        <begin position="27"/>
        <end position="49"/>
    </location>
</feature>
<dbReference type="PANTHER" id="PTHR11157:SF120">
    <property type="entry name" value="ELONGATION OF VERY LONG CHAIN FATTY ACIDS PROTEIN 1"/>
    <property type="match status" value="1"/>
</dbReference>
<keyword evidence="2 10" id="KW-0444">Lipid biosynthesis</keyword>
<proteinExistence type="inferred from homology"/>
<keyword evidence="8 10" id="KW-0472">Membrane</keyword>
<feature type="transmembrane region" description="Helical" evidence="10 11">
    <location>
        <begin position="61"/>
        <end position="83"/>
    </location>
</feature>
<dbReference type="GO" id="GO:0030148">
    <property type="term" value="P:sphingolipid biosynthetic process"/>
    <property type="evidence" value="ECO:0007669"/>
    <property type="project" value="TreeGrafter"/>
</dbReference>
<evidence type="ECO:0000256" key="2">
    <source>
        <dbReference type="ARBA" id="ARBA00022516"/>
    </source>
</evidence>
<dbReference type="InterPro" id="IPR002076">
    <property type="entry name" value="ELO_fam"/>
</dbReference>
<dbReference type="GO" id="GO:0034626">
    <property type="term" value="P:fatty acid elongation, polyunsaturated fatty acid"/>
    <property type="evidence" value="ECO:0007669"/>
    <property type="project" value="TreeGrafter"/>
</dbReference>
<keyword evidence="13" id="KW-1185">Reference proteome</keyword>
<keyword evidence="6 10" id="KW-1133">Transmembrane helix</keyword>
<keyword evidence="4 10" id="KW-0812">Transmembrane</keyword>
<comment type="pathway">
    <text evidence="10">Lipid metabolism; fatty acid biosynthesis.</text>
</comment>
<dbReference type="InterPro" id="IPR033681">
    <property type="entry name" value="ELOVL1"/>
</dbReference>
<dbReference type="GO" id="GO:0019367">
    <property type="term" value="P:fatty acid elongation, saturated fatty acid"/>
    <property type="evidence" value="ECO:0007669"/>
    <property type="project" value="UniProtKB-UniRule"/>
</dbReference>
<dbReference type="RefSeq" id="XP_042560091.1">
    <property type="nucleotide sequence ID" value="XM_042704157.1"/>
</dbReference>
<dbReference type="HAMAP" id="MF_03201">
    <property type="entry name" value="VLCF_elongase_1"/>
    <property type="match status" value="1"/>
</dbReference>
<sequence length="310" mass="36677">MIQEMISKILQFHDTMRKRTDHRMRDYLLMQSPIEMTLILLGYIFFALYAGPRYMANRKPFNLKTAMIVYNFTMVSFNAYIVYEFLMSGWGTTYTWRCDLCDFSSNPQALRMVRVAWMFYFSKFTELMDTVFFVLRKKHSQVTFLHIFHHSFMPWTWWWGITIAPVGGMGSFHAMVNCVVHVIMYTYYGLSAAGFQKYLWWKKYMTAIQLTQFVLVSVHISQYYFMEKCEYEVPVFVHLIWIYGSFFFILFSNFWFQAYIKGNRLPVPSQEVQKMNGITSDGDAASSSKQQENGSTNQLNGFCQGKVKEV</sequence>
<dbReference type="RefSeq" id="XP_042560090.1">
    <property type="nucleotide sequence ID" value="XM_042704156.1"/>
</dbReference>
<feature type="transmembrane region" description="Helical" evidence="10 11">
    <location>
        <begin position="238"/>
        <end position="256"/>
    </location>
</feature>
<evidence type="ECO:0000256" key="6">
    <source>
        <dbReference type="ARBA" id="ARBA00022989"/>
    </source>
</evidence>
<evidence type="ECO:0000256" key="3">
    <source>
        <dbReference type="ARBA" id="ARBA00022679"/>
    </source>
</evidence>
<feature type="region of interest" description="Disordered" evidence="12">
    <location>
        <begin position="279"/>
        <end position="300"/>
    </location>
</feature>
<name>A0A8M1K7V6_CLUHA</name>
<evidence type="ECO:0000256" key="8">
    <source>
        <dbReference type="ARBA" id="ARBA00023136"/>
    </source>
</evidence>
<evidence type="ECO:0000256" key="9">
    <source>
        <dbReference type="ARBA" id="ARBA00023160"/>
    </source>
</evidence>
<dbReference type="AlphaFoldDB" id="A0A8M1K7V6"/>